<dbReference type="Proteomes" id="UP001163603">
    <property type="component" value="Chromosome 10"/>
</dbReference>
<comment type="caution">
    <text evidence="1">The sequence shown here is derived from an EMBL/GenBank/DDBJ whole genome shotgun (WGS) entry which is preliminary data.</text>
</comment>
<dbReference type="EMBL" id="CM047745">
    <property type="protein sequence ID" value="KAJ0025642.1"/>
    <property type="molecule type" value="Genomic_DNA"/>
</dbReference>
<name>A0ACC0XVY9_9ROSI</name>
<sequence length="91" mass="10516">MTMTFQWEDRKVVLHGDPNLCVEAISPSQFHKLMAHNNVSSCFMRLYVVPEKVTNISEQVTSEVQPLLNEFVDIFKDLTQLPPVRSFGHRI</sequence>
<keyword evidence="2" id="KW-1185">Reference proteome</keyword>
<reference evidence="2" key="1">
    <citation type="journal article" date="2023" name="G3 (Bethesda)">
        <title>Genome assembly and association tests identify interacting loci associated with vigor, precocity, and sex in interspecific pistachio rootstocks.</title>
        <authorList>
            <person name="Palmer W."/>
            <person name="Jacygrad E."/>
            <person name="Sagayaradj S."/>
            <person name="Cavanaugh K."/>
            <person name="Han R."/>
            <person name="Bertier L."/>
            <person name="Beede B."/>
            <person name="Kafkas S."/>
            <person name="Golino D."/>
            <person name="Preece J."/>
            <person name="Michelmore R."/>
        </authorList>
    </citation>
    <scope>NUCLEOTIDE SEQUENCE [LARGE SCALE GENOMIC DNA]</scope>
</reference>
<organism evidence="1 2">
    <name type="scientific">Pistacia integerrima</name>
    <dbReference type="NCBI Taxonomy" id="434235"/>
    <lineage>
        <taxon>Eukaryota</taxon>
        <taxon>Viridiplantae</taxon>
        <taxon>Streptophyta</taxon>
        <taxon>Embryophyta</taxon>
        <taxon>Tracheophyta</taxon>
        <taxon>Spermatophyta</taxon>
        <taxon>Magnoliopsida</taxon>
        <taxon>eudicotyledons</taxon>
        <taxon>Gunneridae</taxon>
        <taxon>Pentapetalae</taxon>
        <taxon>rosids</taxon>
        <taxon>malvids</taxon>
        <taxon>Sapindales</taxon>
        <taxon>Anacardiaceae</taxon>
        <taxon>Pistacia</taxon>
    </lineage>
</organism>
<protein>
    <submittedName>
        <fullName evidence="1">Uncharacterized protein</fullName>
    </submittedName>
</protein>
<gene>
    <name evidence="1" type="ORF">Pint_07330</name>
</gene>
<evidence type="ECO:0000313" key="1">
    <source>
        <dbReference type="EMBL" id="KAJ0025642.1"/>
    </source>
</evidence>
<proteinExistence type="predicted"/>
<evidence type="ECO:0000313" key="2">
    <source>
        <dbReference type="Proteomes" id="UP001163603"/>
    </source>
</evidence>
<accession>A0ACC0XVY9</accession>